<feature type="region of interest" description="Disordered" evidence="7">
    <location>
        <begin position="383"/>
        <end position="475"/>
    </location>
</feature>
<dbReference type="PROSITE" id="PS00107">
    <property type="entry name" value="PROTEIN_KINASE_ATP"/>
    <property type="match status" value="1"/>
</dbReference>
<dbReference type="Proteomes" id="UP000308092">
    <property type="component" value="Unassembled WGS sequence"/>
</dbReference>
<gene>
    <name evidence="9" type="ORF">EYZ11_000561</name>
</gene>
<organism evidence="9 10">
    <name type="scientific">Aspergillus tanneri</name>
    <dbReference type="NCBI Taxonomy" id="1220188"/>
    <lineage>
        <taxon>Eukaryota</taxon>
        <taxon>Fungi</taxon>
        <taxon>Dikarya</taxon>
        <taxon>Ascomycota</taxon>
        <taxon>Pezizomycotina</taxon>
        <taxon>Eurotiomycetes</taxon>
        <taxon>Eurotiomycetidae</taxon>
        <taxon>Eurotiales</taxon>
        <taxon>Aspergillaceae</taxon>
        <taxon>Aspergillus</taxon>
        <taxon>Aspergillus subgen. Circumdati</taxon>
    </lineage>
</organism>
<dbReference type="GO" id="GO:0005524">
    <property type="term" value="F:ATP binding"/>
    <property type="evidence" value="ECO:0007669"/>
    <property type="project" value="UniProtKB-UniRule"/>
</dbReference>
<evidence type="ECO:0000256" key="3">
    <source>
        <dbReference type="ARBA" id="ARBA00022777"/>
    </source>
</evidence>
<keyword evidence="10" id="KW-1185">Reference proteome</keyword>
<feature type="compositionally biased region" description="Polar residues" evidence="7">
    <location>
        <begin position="454"/>
        <end position="463"/>
    </location>
</feature>
<name>A0A4S3JWW6_9EURO</name>
<dbReference type="InterPro" id="IPR050339">
    <property type="entry name" value="CC_SR_Kinase"/>
</dbReference>
<evidence type="ECO:0000256" key="4">
    <source>
        <dbReference type="ARBA" id="ARBA00022840"/>
    </source>
</evidence>
<evidence type="ECO:0000256" key="2">
    <source>
        <dbReference type="ARBA" id="ARBA00022741"/>
    </source>
</evidence>
<dbReference type="GO" id="GO:0005634">
    <property type="term" value="C:nucleus"/>
    <property type="evidence" value="ECO:0007669"/>
    <property type="project" value="TreeGrafter"/>
</dbReference>
<protein>
    <recommendedName>
        <fullName evidence="8">Protein kinase domain-containing protein</fullName>
    </recommendedName>
</protein>
<reference evidence="9 10" key="1">
    <citation type="submission" date="2019-03" db="EMBL/GenBank/DDBJ databases">
        <title>The genome sequence of a newly discovered highly antifungal drug resistant Aspergillus species, Aspergillus tanneri NIH 1004.</title>
        <authorList>
            <person name="Mounaud S."/>
            <person name="Singh I."/>
            <person name="Joardar V."/>
            <person name="Pakala S."/>
            <person name="Pakala S."/>
            <person name="Venepally P."/>
            <person name="Hoover J."/>
            <person name="Nierman W."/>
            <person name="Chung J."/>
            <person name="Losada L."/>
        </authorList>
    </citation>
    <scope>NUCLEOTIDE SEQUENCE [LARGE SCALE GENOMIC DNA]</scope>
    <source>
        <strain evidence="9 10">NIH1004</strain>
    </source>
</reference>
<keyword evidence="3" id="KW-0418">Kinase</keyword>
<dbReference type="VEuPathDB" id="FungiDB:EYZ11_000561"/>
<evidence type="ECO:0000256" key="7">
    <source>
        <dbReference type="SAM" id="MobiDB-lite"/>
    </source>
</evidence>
<dbReference type="PROSITE" id="PS00108">
    <property type="entry name" value="PROTEIN_KINASE_ST"/>
    <property type="match status" value="1"/>
</dbReference>
<dbReference type="FunFam" id="3.30.200.20:FF:000787">
    <property type="entry name" value="Protein kinase, putative (AFU_orthologue AFUA_2G16620)"/>
    <property type="match status" value="1"/>
</dbReference>
<evidence type="ECO:0000256" key="6">
    <source>
        <dbReference type="PROSITE-ProRule" id="PRU10141"/>
    </source>
</evidence>
<keyword evidence="4 6" id="KW-0067">ATP-binding</keyword>
<feature type="region of interest" description="Disordered" evidence="7">
    <location>
        <begin position="1"/>
        <end position="65"/>
    </location>
</feature>
<feature type="compositionally biased region" description="Low complexity" evidence="7">
    <location>
        <begin position="1"/>
        <end position="19"/>
    </location>
</feature>
<keyword evidence="1" id="KW-0808">Transferase</keyword>
<dbReference type="InterPro" id="IPR000719">
    <property type="entry name" value="Prot_kinase_dom"/>
</dbReference>
<feature type="compositionally biased region" description="Polar residues" evidence="7">
    <location>
        <begin position="28"/>
        <end position="37"/>
    </location>
</feature>
<comment type="caution">
    <text evidence="9">The sequence shown here is derived from an EMBL/GenBank/DDBJ whole genome shotgun (WGS) entry which is preliminary data.</text>
</comment>
<dbReference type="SUPFAM" id="SSF56112">
    <property type="entry name" value="Protein kinase-like (PK-like)"/>
    <property type="match status" value="1"/>
</dbReference>
<evidence type="ECO:0000313" key="10">
    <source>
        <dbReference type="Proteomes" id="UP000308092"/>
    </source>
</evidence>
<dbReference type="AlphaFoldDB" id="A0A4S3JWW6"/>
<dbReference type="PANTHER" id="PTHR11042:SF195">
    <property type="entry name" value="KINASE, PUTATIVE (AFU_ORTHOLOGUE AFUA_2G16620)-RELATED"/>
    <property type="match status" value="1"/>
</dbReference>
<dbReference type="Pfam" id="PF00069">
    <property type="entry name" value="Pkinase"/>
    <property type="match status" value="2"/>
</dbReference>
<dbReference type="InterPro" id="IPR017441">
    <property type="entry name" value="Protein_kinase_ATP_BS"/>
</dbReference>
<evidence type="ECO:0000256" key="5">
    <source>
        <dbReference type="ARBA" id="ARBA00037982"/>
    </source>
</evidence>
<proteinExistence type="inferred from homology"/>
<sequence>MSMFKSAADISSSDSQSSDSESEDVAIATTTCSSTEKTSPHGKGTATAPVLTGESRGTSNQAPIDGLDINTEGHANIMTAALLEFYCLSRAADILNSQGGSHKRFTRDSPEVQFLGKKMYTYKSQFLSSHGVLASGADNDELGSTRQYYRDNLDMLGVSALEDLDLEDAQGQPPLDGAGNLVLASTTAKSLQIRSNKDVASLPSQQLPDPPGFMDVGSGAVRNFRLDLSSLPTRPLPLSGSSPVSFPLFDQNPRTPTEHMSRYSMEFSEVKILGRGSFGEVYHVRNHIDGQSYAVKKIPISQKRLEQLQCGSENQLENIMKEIRTLARLEHTNVVRYYGAWVEKVHMPAYLPSGPPASVKFETEQAADESICHESHEEQSFGIVFEHSESSTTETNTDYLTEQRSMTSSRSRRRSSHASHATVTSRSSKKSSAHSFGEEDEEIESIPRDFTGPSIGQMSTFGGTDNDVFTDGFSHDPSKLQVQRRHRSEAQIPAVVLHIQMSLHPISLSSYLSPEPYRGIGDHQDVPRRHCFHLVPSLKMMLRIISGVDYLHAKGIVHRDLKPANIFLSSPETRHFDGCPPCQLVHNHPSRYCHPRIGDFGLVADISHLKESSPTSPGPSIHNGGKVHRVVGTEFYRPPLVDKRGVTMDLEHNWVNDYYAIDETLDIYALGVILFELVYRLNTKMERQLVLSELTRVPHDHGCVGPLFPADFARKVDQGDVMLDDQQSVAESLMTCIKGMLDPMPHRRWNYSFVHALSKTTEEQANLQVTDPSPGH</sequence>
<comment type="similarity">
    <text evidence="5">Belongs to the protein kinase superfamily. Ser/Thr protein kinase family. GCN2 subfamily.</text>
</comment>
<dbReference type="GO" id="GO:0004694">
    <property type="term" value="F:eukaryotic translation initiation factor 2alpha kinase activity"/>
    <property type="evidence" value="ECO:0007669"/>
    <property type="project" value="TreeGrafter"/>
</dbReference>
<dbReference type="InterPro" id="IPR011009">
    <property type="entry name" value="Kinase-like_dom_sf"/>
</dbReference>
<keyword evidence="2 6" id="KW-0547">Nucleotide-binding</keyword>
<dbReference type="PANTHER" id="PTHR11042">
    <property type="entry name" value="EUKARYOTIC TRANSLATION INITIATION FACTOR 2-ALPHA KINASE EIF2-ALPHA KINASE -RELATED"/>
    <property type="match status" value="1"/>
</dbReference>
<accession>A0A4S3JWW6</accession>
<dbReference type="InterPro" id="IPR008271">
    <property type="entry name" value="Ser/Thr_kinase_AS"/>
</dbReference>
<dbReference type="Gene3D" id="1.10.510.10">
    <property type="entry name" value="Transferase(Phosphotransferase) domain 1"/>
    <property type="match status" value="1"/>
</dbReference>
<dbReference type="SMART" id="SM00220">
    <property type="entry name" value="S_TKc"/>
    <property type="match status" value="1"/>
</dbReference>
<dbReference type="Gene3D" id="3.30.200.20">
    <property type="entry name" value="Phosphorylase Kinase, domain 1"/>
    <property type="match status" value="1"/>
</dbReference>
<evidence type="ECO:0000256" key="1">
    <source>
        <dbReference type="ARBA" id="ARBA00022679"/>
    </source>
</evidence>
<feature type="binding site" evidence="6">
    <location>
        <position position="297"/>
    </location>
    <ligand>
        <name>ATP</name>
        <dbReference type="ChEBI" id="CHEBI:30616"/>
    </ligand>
</feature>
<dbReference type="GO" id="GO:0005829">
    <property type="term" value="C:cytosol"/>
    <property type="evidence" value="ECO:0007669"/>
    <property type="project" value="TreeGrafter"/>
</dbReference>
<evidence type="ECO:0000313" key="9">
    <source>
        <dbReference type="EMBL" id="THC99982.1"/>
    </source>
</evidence>
<dbReference type="PROSITE" id="PS50011">
    <property type="entry name" value="PROTEIN_KINASE_DOM"/>
    <property type="match status" value="1"/>
</dbReference>
<dbReference type="GO" id="GO:1990625">
    <property type="term" value="P:negative regulation of cytoplasmic translational initiation in response to stress"/>
    <property type="evidence" value="ECO:0007669"/>
    <property type="project" value="TreeGrafter"/>
</dbReference>
<evidence type="ECO:0000259" key="8">
    <source>
        <dbReference type="PROSITE" id="PS50011"/>
    </source>
</evidence>
<feature type="domain" description="Protein kinase" evidence="8">
    <location>
        <begin position="267"/>
        <end position="758"/>
    </location>
</feature>
<dbReference type="EMBL" id="SOSA01000008">
    <property type="protein sequence ID" value="THC99982.1"/>
    <property type="molecule type" value="Genomic_DNA"/>
</dbReference>
<dbReference type="STRING" id="1220188.A0A4S3JWW6"/>